<name>F0SPV0_RUBBR</name>
<evidence type="ECO:0000256" key="1">
    <source>
        <dbReference type="SAM" id="SignalP"/>
    </source>
</evidence>
<proteinExistence type="predicted"/>
<keyword evidence="3" id="KW-1185">Reference proteome</keyword>
<dbReference type="STRING" id="756272.Plabr_2499"/>
<keyword evidence="1" id="KW-0732">Signal</keyword>
<dbReference type="RefSeq" id="WP_013628824.1">
    <property type="nucleotide sequence ID" value="NC_015174.1"/>
</dbReference>
<dbReference type="eggNOG" id="ENOG502Z8XU">
    <property type="taxonomic scope" value="Bacteria"/>
</dbReference>
<dbReference type="Proteomes" id="UP000006860">
    <property type="component" value="Chromosome"/>
</dbReference>
<feature type="signal peptide" evidence="1">
    <location>
        <begin position="1"/>
        <end position="21"/>
    </location>
</feature>
<dbReference type="OrthoDB" id="9157600at2"/>
<dbReference type="KEGG" id="pbs:Plabr_2499"/>
<feature type="chain" id="PRO_5003260725" evidence="1">
    <location>
        <begin position="22"/>
        <end position="310"/>
    </location>
</feature>
<dbReference type="AlphaFoldDB" id="F0SPV0"/>
<dbReference type="EMBL" id="CP002546">
    <property type="protein sequence ID" value="ADY60100.1"/>
    <property type="molecule type" value="Genomic_DNA"/>
</dbReference>
<protein>
    <submittedName>
        <fullName evidence="2">Uncharacterized protein</fullName>
    </submittedName>
</protein>
<sequence>MKRITQSVLLLMTAFFLPAYAAAAEPDGAAEIRGPLLDSEIVIRTTERLAGAIDSVTWRGQEFIDSADHGRQLQSASNFDAGGPFIAETFNPTEAGSVADGAGPTSTSQLLHLLAGKNRLQTTNQMAFWLPPDGQSQGNPARNKTALSNHLLTKRVTIGYRDLPQVIQYDVTFGLPIDESHSYAQFEVVTGYMPEKFTKFLGYDAKTDSFIELDRGPGEQKLPIVLATADGKFAMGCFTPDRFGPGWSGPGYGRFEFKWAHVTKWNCVYRLRNNNGVLPGDYSFRTFVVMGNLPLVREGLRELTTEFAAE</sequence>
<evidence type="ECO:0000313" key="3">
    <source>
        <dbReference type="Proteomes" id="UP000006860"/>
    </source>
</evidence>
<accession>F0SPV0</accession>
<dbReference type="HOGENOM" id="CLU_930338_0_0_0"/>
<organism evidence="2 3">
    <name type="scientific">Rubinisphaera brasiliensis (strain ATCC 49424 / DSM 5305 / JCM 21570 / IAM 15109 / NBRC 103401 / IFAM 1448)</name>
    <name type="common">Planctomyces brasiliensis</name>
    <dbReference type="NCBI Taxonomy" id="756272"/>
    <lineage>
        <taxon>Bacteria</taxon>
        <taxon>Pseudomonadati</taxon>
        <taxon>Planctomycetota</taxon>
        <taxon>Planctomycetia</taxon>
        <taxon>Planctomycetales</taxon>
        <taxon>Planctomycetaceae</taxon>
        <taxon>Rubinisphaera</taxon>
    </lineage>
</organism>
<evidence type="ECO:0000313" key="2">
    <source>
        <dbReference type="EMBL" id="ADY60100.1"/>
    </source>
</evidence>
<gene>
    <name evidence="2" type="ordered locus">Plabr_2499</name>
</gene>
<reference evidence="3" key="1">
    <citation type="submission" date="2011-02" db="EMBL/GenBank/DDBJ databases">
        <title>The complete genome of Planctomyces brasiliensis DSM 5305.</title>
        <authorList>
            <person name="Lucas S."/>
            <person name="Copeland A."/>
            <person name="Lapidus A."/>
            <person name="Bruce D."/>
            <person name="Goodwin L."/>
            <person name="Pitluck S."/>
            <person name="Kyrpides N."/>
            <person name="Mavromatis K."/>
            <person name="Pagani I."/>
            <person name="Ivanova N."/>
            <person name="Ovchinnikova G."/>
            <person name="Lu M."/>
            <person name="Detter J.C."/>
            <person name="Han C."/>
            <person name="Land M."/>
            <person name="Hauser L."/>
            <person name="Markowitz V."/>
            <person name="Cheng J.-F."/>
            <person name="Hugenholtz P."/>
            <person name="Woyke T."/>
            <person name="Wu D."/>
            <person name="Tindall B."/>
            <person name="Pomrenke H.G."/>
            <person name="Brambilla E."/>
            <person name="Klenk H.-P."/>
            <person name="Eisen J.A."/>
        </authorList>
    </citation>
    <scope>NUCLEOTIDE SEQUENCE [LARGE SCALE GENOMIC DNA]</scope>
    <source>
        <strain evidence="3">ATCC 49424 / DSM 5305 / JCM 21570 / IAM 15109 / NBRC 103401 / IFAM 1448</strain>
    </source>
</reference>